<dbReference type="PRINTS" id="PR00721">
    <property type="entry name" value="STOMATIN"/>
</dbReference>
<dbReference type="AlphaFoldDB" id="X1ML54"/>
<dbReference type="PANTHER" id="PTHR10264:SF19">
    <property type="entry name" value="AT06885P-RELATED"/>
    <property type="match status" value="1"/>
</dbReference>
<feature type="non-terminal residue" evidence="1">
    <location>
        <position position="1"/>
    </location>
</feature>
<dbReference type="InterPro" id="IPR043202">
    <property type="entry name" value="Band-7_stomatin-like"/>
</dbReference>
<reference evidence="1" key="1">
    <citation type="journal article" date="2014" name="Front. Microbiol.">
        <title>High frequency of phylogenetically diverse reductive dehalogenase-homologous genes in deep subseafloor sedimentary metagenomes.</title>
        <authorList>
            <person name="Kawai M."/>
            <person name="Futagami T."/>
            <person name="Toyoda A."/>
            <person name="Takaki Y."/>
            <person name="Nishi S."/>
            <person name="Hori S."/>
            <person name="Arai W."/>
            <person name="Tsubouchi T."/>
            <person name="Morono Y."/>
            <person name="Uchiyama I."/>
            <person name="Ito T."/>
            <person name="Fujiyama A."/>
            <person name="Inagaki F."/>
            <person name="Takami H."/>
        </authorList>
    </citation>
    <scope>NUCLEOTIDE SEQUENCE</scope>
    <source>
        <strain evidence="1">Expedition CK06-06</strain>
    </source>
</reference>
<comment type="caution">
    <text evidence="1">The sequence shown here is derived from an EMBL/GenBank/DDBJ whole genome shotgun (WGS) entry which is preliminary data.</text>
</comment>
<evidence type="ECO:0008006" key="2">
    <source>
        <dbReference type="Google" id="ProtNLM"/>
    </source>
</evidence>
<dbReference type="PANTHER" id="PTHR10264">
    <property type="entry name" value="BAND 7 PROTEIN-RELATED"/>
    <property type="match status" value="1"/>
</dbReference>
<gene>
    <name evidence="1" type="ORF">S06H3_30965</name>
</gene>
<evidence type="ECO:0000313" key="1">
    <source>
        <dbReference type="EMBL" id="GAI32003.1"/>
    </source>
</evidence>
<organism evidence="1">
    <name type="scientific">marine sediment metagenome</name>
    <dbReference type="NCBI Taxonomy" id="412755"/>
    <lineage>
        <taxon>unclassified sequences</taxon>
        <taxon>metagenomes</taxon>
        <taxon>ecological metagenomes</taxon>
    </lineage>
</organism>
<name>X1ML54_9ZZZZ</name>
<sequence length="95" mass="10402">AETMKRSMAAQAEAERDRRAKIIHAEGELQASEKLAQAGTIIAKEPVTLQLRYLQTLTEIASERNSTLIFPLPIDLISMFMNRGASDQSGGKTGK</sequence>
<dbReference type="Gene3D" id="6.10.250.2090">
    <property type="match status" value="1"/>
</dbReference>
<dbReference type="InterPro" id="IPR001972">
    <property type="entry name" value="Stomatin_HflK_fam"/>
</dbReference>
<proteinExistence type="predicted"/>
<dbReference type="EMBL" id="BARV01018291">
    <property type="protein sequence ID" value="GAI32003.1"/>
    <property type="molecule type" value="Genomic_DNA"/>
</dbReference>
<accession>X1ML54</accession>
<dbReference type="GO" id="GO:0005886">
    <property type="term" value="C:plasma membrane"/>
    <property type="evidence" value="ECO:0007669"/>
    <property type="project" value="InterPro"/>
</dbReference>
<protein>
    <recommendedName>
        <fullName evidence="2">Band 7 domain-containing protein</fullName>
    </recommendedName>
</protein>